<keyword evidence="1" id="KW-1133">Transmembrane helix</keyword>
<evidence type="ECO:0000313" key="3">
    <source>
        <dbReference type="Proteomes" id="UP000250321"/>
    </source>
</evidence>
<dbReference type="STRING" id="2094558.A0A314YGI2"/>
<reference evidence="2 3" key="1">
    <citation type="submission" date="2018-02" db="EMBL/GenBank/DDBJ databases">
        <title>Draft genome of wild Prunus yedoensis var. nudiflora.</title>
        <authorList>
            <person name="Baek S."/>
            <person name="Kim J.-H."/>
            <person name="Choi K."/>
            <person name="Kim G.-B."/>
            <person name="Cho A."/>
            <person name="Jang H."/>
            <person name="Shin C.-H."/>
            <person name="Yu H.-J."/>
            <person name="Mun J.-H."/>
        </authorList>
    </citation>
    <scope>NUCLEOTIDE SEQUENCE [LARGE SCALE GENOMIC DNA]</scope>
    <source>
        <strain evidence="3">cv. Jeju island</strain>
        <tissue evidence="2">Leaf</tissue>
    </source>
</reference>
<dbReference type="OrthoDB" id="1423440at2759"/>
<proteinExistence type="predicted"/>
<dbReference type="AlphaFoldDB" id="A0A314YGI2"/>
<dbReference type="EMBL" id="PJQY01001091">
    <property type="protein sequence ID" value="PQQ05397.1"/>
    <property type="molecule type" value="Genomic_DNA"/>
</dbReference>
<comment type="caution">
    <text evidence="2">The sequence shown here is derived from an EMBL/GenBank/DDBJ whole genome shotgun (WGS) entry which is preliminary data.</text>
</comment>
<feature type="transmembrane region" description="Helical" evidence="1">
    <location>
        <begin position="23"/>
        <end position="41"/>
    </location>
</feature>
<accession>A0A314YGI2</accession>
<dbReference type="PANTHER" id="PTHR13301">
    <property type="entry name" value="X-BOX TRANSCRIPTION FACTOR-RELATED"/>
    <property type="match status" value="1"/>
</dbReference>
<organism evidence="2 3">
    <name type="scientific">Prunus yedoensis var. nudiflora</name>
    <dbReference type="NCBI Taxonomy" id="2094558"/>
    <lineage>
        <taxon>Eukaryota</taxon>
        <taxon>Viridiplantae</taxon>
        <taxon>Streptophyta</taxon>
        <taxon>Embryophyta</taxon>
        <taxon>Tracheophyta</taxon>
        <taxon>Spermatophyta</taxon>
        <taxon>Magnoliopsida</taxon>
        <taxon>eudicotyledons</taxon>
        <taxon>Gunneridae</taxon>
        <taxon>Pentapetalae</taxon>
        <taxon>rosids</taxon>
        <taxon>fabids</taxon>
        <taxon>Rosales</taxon>
        <taxon>Rosaceae</taxon>
        <taxon>Amygdaloideae</taxon>
        <taxon>Amygdaleae</taxon>
        <taxon>Prunus</taxon>
    </lineage>
</organism>
<evidence type="ECO:0000256" key="1">
    <source>
        <dbReference type="SAM" id="Phobius"/>
    </source>
</evidence>
<name>A0A314YGI2_PRUYE</name>
<sequence>MGKEEEHLPLVSHVPKAGADGRFGWIGLLGAEIWFAFYWLLTQASRWNPVYRHTFKDRLSQRYENELPGWTYSCARQTPQ</sequence>
<gene>
    <name evidence="2" type="ORF">Pyn_12450</name>
</gene>
<evidence type="ECO:0000313" key="2">
    <source>
        <dbReference type="EMBL" id="PQQ05397.1"/>
    </source>
</evidence>
<keyword evidence="1" id="KW-0812">Transmembrane</keyword>
<keyword evidence="3" id="KW-1185">Reference proteome</keyword>
<protein>
    <submittedName>
        <fullName evidence="2">Uncharacterized protein</fullName>
    </submittedName>
</protein>
<keyword evidence="1" id="KW-0472">Membrane</keyword>
<dbReference type="Proteomes" id="UP000250321">
    <property type="component" value="Unassembled WGS sequence"/>
</dbReference>